<dbReference type="EMBL" id="BSEC01000001">
    <property type="protein sequence ID" value="GLI93527.1"/>
    <property type="molecule type" value="Genomic_DNA"/>
</dbReference>
<dbReference type="AlphaFoldDB" id="A0A9W6GUZ8"/>
<reference evidence="1" key="1">
    <citation type="journal article" date="2023" name="Int. J. Syst. Evol. Microbiol.">
        <title>Methylocystis iwaonis sp. nov., a type II methane-oxidizing bacterium from surface soil of a rice paddy field in Japan, and emended description of the genus Methylocystis (ex Whittenbury et al. 1970) Bowman et al. 1993.</title>
        <authorList>
            <person name="Kaise H."/>
            <person name="Sawadogo J.B."/>
            <person name="Alam M.S."/>
            <person name="Ueno C."/>
            <person name="Dianou D."/>
            <person name="Shinjo R."/>
            <person name="Asakawa S."/>
        </authorList>
    </citation>
    <scope>NUCLEOTIDE SEQUENCE</scope>
    <source>
        <strain evidence="1">LMG27198</strain>
    </source>
</reference>
<accession>A0A9W6GUZ8</accession>
<comment type="caution">
    <text evidence="1">The sequence shown here is derived from an EMBL/GenBank/DDBJ whole genome shotgun (WGS) entry which is preliminary data.</text>
</comment>
<proteinExistence type="predicted"/>
<organism evidence="1 2">
    <name type="scientific">Methylocystis echinoides</name>
    <dbReference type="NCBI Taxonomy" id="29468"/>
    <lineage>
        <taxon>Bacteria</taxon>
        <taxon>Pseudomonadati</taxon>
        <taxon>Pseudomonadota</taxon>
        <taxon>Alphaproteobacteria</taxon>
        <taxon>Hyphomicrobiales</taxon>
        <taxon>Methylocystaceae</taxon>
        <taxon>Methylocystis</taxon>
    </lineage>
</organism>
<keyword evidence="2" id="KW-1185">Reference proteome</keyword>
<evidence type="ECO:0000313" key="1">
    <source>
        <dbReference type="EMBL" id="GLI93527.1"/>
    </source>
</evidence>
<sequence>MARSVAATKASSEPLPSALAARRNEDVASMASYIADMASELAQLASGGELQMVAYFLNLARVEAEIRARELGGYAIERDVTSHSGA</sequence>
<dbReference type="RefSeq" id="WP_281803383.1">
    <property type="nucleotide sequence ID" value="NZ_BSEC01000001.1"/>
</dbReference>
<name>A0A9W6GUZ8_9HYPH</name>
<dbReference type="Proteomes" id="UP001144323">
    <property type="component" value="Unassembled WGS sequence"/>
</dbReference>
<evidence type="ECO:0000313" key="2">
    <source>
        <dbReference type="Proteomes" id="UP001144323"/>
    </source>
</evidence>
<gene>
    <name evidence="1" type="ORF">LMG27198_25190</name>
</gene>
<protein>
    <submittedName>
        <fullName evidence="1">Uncharacterized protein</fullName>
    </submittedName>
</protein>